<dbReference type="Proteomes" id="UP000297245">
    <property type="component" value="Unassembled WGS sequence"/>
</dbReference>
<dbReference type="EMBL" id="ML179414">
    <property type="protein sequence ID" value="THU88283.1"/>
    <property type="molecule type" value="Genomic_DNA"/>
</dbReference>
<protein>
    <submittedName>
        <fullName evidence="1">Uncharacterized protein</fullName>
    </submittedName>
</protein>
<evidence type="ECO:0000313" key="2">
    <source>
        <dbReference type="Proteomes" id="UP000297245"/>
    </source>
</evidence>
<reference evidence="1 2" key="1">
    <citation type="journal article" date="2019" name="Nat. Ecol. Evol.">
        <title>Megaphylogeny resolves global patterns of mushroom evolution.</title>
        <authorList>
            <person name="Varga T."/>
            <person name="Krizsan K."/>
            <person name="Foldi C."/>
            <person name="Dima B."/>
            <person name="Sanchez-Garcia M."/>
            <person name="Sanchez-Ramirez S."/>
            <person name="Szollosi G.J."/>
            <person name="Szarkandi J.G."/>
            <person name="Papp V."/>
            <person name="Albert L."/>
            <person name="Andreopoulos W."/>
            <person name="Angelini C."/>
            <person name="Antonin V."/>
            <person name="Barry K.W."/>
            <person name="Bougher N.L."/>
            <person name="Buchanan P."/>
            <person name="Buyck B."/>
            <person name="Bense V."/>
            <person name="Catcheside P."/>
            <person name="Chovatia M."/>
            <person name="Cooper J."/>
            <person name="Damon W."/>
            <person name="Desjardin D."/>
            <person name="Finy P."/>
            <person name="Geml J."/>
            <person name="Haridas S."/>
            <person name="Hughes K."/>
            <person name="Justo A."/>
            <person name="Karasinski D."/>
            <person name="Kautmanova I."/>
            <person name="Kiss B."/>
            <person name="Kocsube S."/>
            <person name="Kotiranta H."/>
            <person name="LaButti K.M."/>
            <person name="Lechner B.E."/>
            <person name="Liimatainen K."/>
            <person name="Lipzen A."/>
            <person name="Lukacs Z."/>
            <person name="Mihaltcheva S."/>
            <person name="Morgado L.N."/>
            <person name="Niskanen T."/>
            <person name="Noordeloos M.E."/>
            <person name="Ohm R.A."/>
            <person name="Ortiz-Santana B."/>
            <person name="Ovrebo C."/>
            <person name="Racz N."/>
            <person name="Riley R."/>
            <person name="Savchenko A."/>
            <person name="Shiryaev A."/>
            <person name="Soop K."/>
            <person name="Spirin V."/>
            <person name="Szebenyi C."/>
            <person name="Tomsovsky M."/>
            <person name="Tulloss R.E."/>
            <person name="Uehling J."/>
            <person name="Grigoriev I.V."/>
            <person name="Vagvolgyi C."/>
            <person name="Papp T."/>
            <person name="Martin F.M."/>
            <person name="Miettinen O."/>
            <person name="Hibbett D.S."/>
            <person name="Nagy L.G."/>
        </authorList>
    </citation>
    <scope>NUCLEOTIDE SEQUENCE [LARGE SCALE GENOMIC DNA]</scope>
    <source>
        <strain evidence="1 2">CBS 962.96</strain>
    </source>
</reference>
<keyword evidence="2" id="KW-1185">Reference proteome</keyword>
<dbReference type="AlphaFoldDB" id="A0A4S8LHM4"/>
<gene>
    <name evidence="1" type="ORF">K435DRAFT_803613</name>
</gene>
<organism evidence="1 2">
    <name type="scientific">Dendrothele bispora (strain CBS 962.96)</name>
    <dbReference type="NCBI Taxonomy" id="1314807"/>
    <lineage>
        <taxon>Eukaryota</taxon>
        <taxon>Fungi</taxon>
        <taxon>Dikarya</taxon>
        <taxon>Basidiomycota</taxon>
        <taxon>Agaricomycotina</taxon>
        <taxon>Agaricomycetes</taxon>
        <taxon>Agaricomycetidae</taxon>
        <taxon>Agaricales</taxon>
        <taxon>Agaricales incertae sedis</taxon>
        <taxon>Dendrothele</taxon>
    </lineage>
</organism>
<name>A0A4S8LHM4_DENBC</name>
<proteinExistence type="predicted"/>
<sequence length="179" mass="19973">MFYKDGGRASKSLPVVPSTHVLTAVTCEKPGEKLGEKPGEAGFLKILFLAQPSENMSVVDTEYAELPISKACLTQWWSLREHGSGEWLAMYEARDFGRFTGQKETTTHVRGAFHQYQSQRKKNGYDSCPSERSAGDKDNCRVLREAEVNTCVMGITELTGTAQNRRSAFLSDKVKTNRT</sequence>
<evidence type="ECO:0000313" key="1">
    <source>
        <dbReference type="EMBL" id="THU88283.1"/>
    </source>
</evidence>
<accession>A0A4S8LHM4</accession>